<evidence type="ECO:0000313" key="4">
    <source>
        <dbReference type="EMBL" id="GEU69293.1"/>
    </source>
</evidence>
<gene>
    <name evidence="4" type="ORF">Tci_041271</name>
</gene>
<dbReference type="PANTHER" id="PTHR11439:SF495">
    <property type="entry name" value="REVERSE TRANSCRIPTASE, RNA-DEPENDENT DNA POLYMERASE-RELATED"/>
    <property type="match status" value="1"/>
</dbReference>
<feature type="compositionally biased region" description="Polar residues" evidence="2">
    <location>
        <begin position="972"/>
        <end position="982"/>
    </location>
</feature>
<reference evidence="4" key="1">
    <citation type="journal article" date="2019" name="Sci. Rep.">
        <title>Draft genome of Tanacetum cinerariifolium, the natural source of mosquito coil.</title>
        <authorList>
            <person name="Yamashiro T."/>
            <person name="Shiraishi A."/>
            <person name="Satake H."/>
            <person name="Nakayama K."/>
        </authorList>
    </citation>
    <scope>NUCLEOTIDE SEQUENCE</scope>
</reference>
<evidence type="ECO:0000256" key="1">
    <source>
        <dbReference type="SAM" id="Coils"/>
    </source>
</evidence>
<evidence type="ECO:0000256" key="2">
    <source>
        <dbReference type="SAM" id="MobiDB-lite"/>
    </source>
</evidence>
<accession>A0A6L2M5K7</accession>
<proteinExistence type="predicted"/>
<protein>
    <submittedName>
        <fullName evidence="4">Uncharacterized mitochondrial protein AtMg00810-like</fullName>
    </submittedName>
</protein>
<keyword evidence="1" id="KW-0175">Coiled coil</keyword>
<feature type="coiled-coil region" evidence="1">
    <location>
        <begin position="197"/>
        <end position="231"/>
    </location>
</feature>
<organism evidence="4">
    <name type="scientific">Tanacetum cinerariifolium</name>
    <name type="common">Dalmatian daisy</name>
    <name type="synonym">Chrysanthemum cinerariifolium</name>
    <dbReference type="NCBI Taxonomy" id="118510"/>
    <lineage>
        <taxon>Eukaryota</taxon>
        <taxon>Viridiplantae</taxon>
        <taxon>Streptophyta</taxon>
        <taxon>Embryophyta</taxon>
        <taxon>Tracheophyta</taxon>
        <taxon>Spermatophyta</taxon>
        <taxon>Magnoliopsida</taxon>
        <taxon>eudicotyledons</taxon>
        <taxon>Gunneridae</taxon>
        <taxon>Pentapetalae</taxon>
        <taxon>asterids</taxon>
        <taxon>campanulids</taxon>
        <taxon>Asterales</taxon>
        <taxon>Asteraceae</taxon>
        <taxon>Asteroideae</taxon>
        <taxon>Anthemideae</taxon>
        <taxon>Anthemidinae</taxon>
        <taxon>Tanacetum</taxon>
    </lineage>
</organism>
<name>A0A6L2M5K7_TANCI</name>
<feature type="compositionally biased region" description="Polar residues" evidence="2">
    <location>
        <begin position="954"/>
        <end position="964"/>
    </location>
</feature>
<dbReference type="EMBL" id="BKCJ010005909">
    <property type="protein sequence ID" value="GEU69293.1"/>
    <property type="molecule type" value="Genomic_DNA"/>
</dbReference>
<dbReference type="InterPro" id="IPR013103">
    <property type="entry name" value="RVT_2"/>
</dbReference>
<sequence>MEGVTIVMPITSVEEKAQRRQEVKGVSTLIIGISNEHQLKFNSIKDAKQLLEAVEKRFGGNTATKKTQMNFSKQQYENFSALSSEMLDQTFDRLQNFVSQLELLREKLSQKYINQKLLRSLSLEWNTHAIVWRNKPDLDTMSMDDLYNNLNVQPNSPQLVHEDLEQIHPEDLKEMDLRWQMAMLTIRAKRILKNTGRKLTVNAIRELRRKLEVAQTEKDGIQLKVDKFENASKNLNKLLDCQIIDNCNKGLGCKSYNAVPPPYTRNFVPLTPDLSFIDLYEFVNKPEVKNSEAKPSDQKPKKVKKNNHALIIEDWVSNDEEKDNDCHYHQKQLKNQRMVKPIWNNTHSMNHQNFVKKSHLYPKKNMVPREVLMKSGLKIVNTAYPKTTVNAAKQMSYLSKSAHSTVKRPINKKTTFRNSNVNKIVNIVKGKTVNTARPKAVVNVVQGYNSYAVKALACWVGKPKTKVIDHASKHNSASITLKKFDYIDAQGRSKSVMAWETCLILEITKEIDGGYVAFGGNPKERRITGKDDLDKFDGNADEGFFVQYSLNSKAFIVFNSRKKIMEENLHISDGKKVNEDPSKVSKCKDQKKEENVNDTNNVNTVSSNKVNVVGENISNELPFDPNMPDLKDISTFNFLNNHEDDDAMADMSNLDITIQVSPTPTTRIHKDHHLNQVIRDLHSAAQTRQMLKYLEEHRKELCNAFKEMMHKKFEMSSIGELIFFLGLQVKQKKDGIFISQDKYVAKILKIFGFTEVKNASTPMETQKPLLKDEDGEEVDVHIYRLMIGSLMYLTSSRPDIMFAVCACARYQVNPKVSHLHAMKRIFRYLKGHPNLALWYPKDSPFYLVAYTDSDYARASLDRKSTIRGYQIHGCRLISWQCKKQIVVANFTTKAEYMAASSYYGQNKLRKVLDWNGIGVNTAGSKLMPPSITYYFYKELDNSLVRADNTASSLEVEQDSGNIDKTQSKEIANESSSQVTDSSGGPMFQNAMEDTIDQNREESSNIEASLCEDASKQGRISNIDADEGITLVNTHDDAEMFDADKDLGDEVSLAQALAELKHTKPKAKAKGIVFHELEESTTTTASTIPKPKSQDKGKAIMIEEPVKPKKKDQIKLDEEAALRLQAKQQAKFDEEQKLTRERTQQELEANIALIETYDDVQAKINVDYQLAERLKAEEQ</sequence>
<dbReference type="Pfam" id="PF07727">
    <property type="entry name" value="RVT_2"/>
    <property type="match status" value="1"/>
</dbReference>
<feature type="region of interest" description="Disordered" evidence="2">
    <location>
        <begin position="954"/>
        <end position="989"/>
    </location>
</feature>
<dbReference type="AlphaFoldDB" id="A0A6L2M5K7"/>
<evidence type="ECO:0000259" key="3">
    <source>
        <dbReference type="Pfam" id="PF07727"/>
    </source>
</evidence>
<feature type="domain" description="Reverse transcriptase Ty1/copia-type" evidence="3">
    <location>
        <begin position="701"/>
        <end position="764"/>
    </location>
</feature>
<comment type="caution">
    <text evidence="4">The sequence shown here is derived from an EMBL/GenBank/DDBJ whole genome shotgun (WGS) entry which is preliminary data.</text>
</comment>
<dbReference type="PANTHER" id="PTHR11439">
    <property type="entry name" value="GAG-POL-RELATED RETROTRANSPOSON"/>
    <property type="match status" value="1"/>
</dbReference>
<dbReference type="Pfam" id="PF14223">
    <property type="entry name" value="Retrotran_gag_2"/>
    <property type="match status" value="1"/>
</dbReference>